<dbReference type="PANTHER" id="PTHR33678">
    <property type="entry name" value="BLL1576 PROTEIN"/>
    <property type="match status" value="1"/>
</dbReference>
<dbReference type="InterPro" id="IPR004291">
    <property type="entry name" value="Transposase_IS66_central"/>
</dbReference>
<sequence>MDRQTAERIYNAGKEVVIETLLAMDARIKYLERKIPELEKAIAALNKNSSNSSRPPSSDKPWARKTKRIRAANRKQGGQPGHKGKKRQLLPPEEMDHIYDIWPERCECCQRPFSAAAQVLSEQPTRHQVFELPVIVPIKEEYRCHSLLCQCGHRTAASLPRHVAQSAFGPRLHAAIAYLASAHHSSRREIAGIMHSFFGLDISTGAICNAARRVSEACVPVVDGIKRYTANAQALNIDETGWKSKGERRYLWTFVAPGAVFFHLTASRAAKVLKAVLGDTFSGIITSDDHSAYNSYHKHGLRQLCWAHIIRKFKGLRDGRSSPDAYLFAKNMLKEIGAIFTLWHAFPDSGCSREQLWLATALIRGRMKRYCNHYRDSQDPLVRTRAKRTLKNWEYLFTFLKHEGVE</sequence>
<dbReference type="InterPro" id="IPR052344">
    <property type="entry name" value="Transposase-related"/>
</dbReference>
<evidence type="ECO:0000256" key="1">
    <source>
        <dbReference type="SAM" id="MobiDB-lite"/>
    </source>
</evidence>
<dbReference type="NCBIfam" id="NF033517">
    <property type="entry name" value="transpos_IS66"/>
    <property type="match status" value="1"/>
</dbReference>
<dbReference type="PANTHER" id="PTHR33678:SF2">
    <property type="match status" value="1"/>
</dbReference>
<feature type="region of interest" description="Disordered" evidence="1">
    <location>
        <begin position="71"/>
        <end position="90"/>
    </location>
</feature>
<organism evidence="4">
    <name type="scientific">hydrothermal vent metagenome</name>
    <dbReference type="NCBI Taxonomy" id="652676"/>
    <lineage>
        <taxon>unclassified sequences</taxon>
        <taxon>metagenomes</taxon>
        <taxon>ecological metagenomes</taxon>
    </lineage>
</organism>
<dbReference type="Pfam" id="PF03050">
    <property type="entry name" value="DDE_Tnp_IS66"/>
    <property type="match status" value="1"/>
</dbReference>
<evidence type="ECO:0000259" key="3">
    <source>
        <dbReference type="Pfam" id="PF20042"/>
    </source>
</evidence>
<dbReference type="EMBL" id="UOEY01000073">
    <property type="protein sequence ID" value="VAW39438.1"/>
    <property type="molecule type" value="Genomic_DNA"/>
</dbReference>
<feature type="non-terminal residue" evidence="4">
    <location>
        <position position="406"/>
    </location>
</feature>
<proteinExistence type="predicted"/>
<name>A0A3B0V749_9ZZZZ</name>
<evidence type="ECO:0000259" key="2">
    <source>
        <dbReference type="Pfam" id="PF03050"/>
    </source>
</evidence>
<feature type="domain" description="Transposase IS66 central" evidence="2">
    <location>
        <begin position="166"/>
        <end position="405"/>
    </location>
</feature>
<evidence type="ECO:0000313" key="4">
    <source>
        <dbReference type="EMBL" id="VAW39438.1"/>
    </source>
</evidence>
<protein>
    <submittedName>
        <fullName evidence="4">Mobile element protein</fullName>
    </submittedName>
</protein>
<accession>A0A3B0V749</accession>
<gene>
    <name evidence="4" type="ORF">MNBD_DELTA04-1815</name>
</gene>
<dbReference type="InterPro" id="IPR045618">
    <property type="entry name" value="DUF6444"/>
</dbReference>
<reference evidence="4" key="1">
    <citation type="submission" date="2018-06" db="EMBL/GenBank/DDBJ databases">
        <authorList>
            <person name="Zhirakovskaya E."/>
        </authorList>
    </citation>
    <scope>NUCLEOTIDE SEQUENCE</scope>
</reference>
<dbReference type="AlphaFoldDB" id="A0A3B0V749"/>
<dbReference type="Pfam" id="PF20042">
    <property type="entry name" value="DUF6444"/>
    <property type="match status" value="1"/>
</dbReference>
<feature type="domain" description="DUF6444" evidence="3">
    <location>
        <begin position="14"/>
        <end position="87"/>
    </location>
</feature>